<accession>A0A5C6XB14</accession>
<sequence>MQPRASQIATQVAAMAMSFAVGLLLGPRLCAPPPAEVEAPAPCPEPDTRIVERCPEEPPPEVEKPAPAKPVKPSRAKTVKRDPPLPESPPPTTAEDRQRLLAWARDQSISLQGCTRDPGTTYRLSVTLTLDEARSINNVSLNAGPDTLDEGLRRCLETRIADWTLPDDLAPAHRRLVFGLTL</sequence>
<gene>
    <name evidence="2" type="ORF">FRC96_09220</name>
</gene>
<evidence type="ECO:0000313" key="3">
    <source>
        <dbReference type="Proteomes" id="UP000321046"/>
    </source>
</evidence>
<feature type="compositionally biased region" description="Pro residues" evidence="1">
    <location>
        <begin position="30"/>
        <end position="45"/>
    </location>
</feature>
<feature type="region of interest" description="Disordered" evidence="1">
    <location>
        <begin position="30"/>
        <end position="96"/>
    </location>
</feature>
<proteinExistence type="predicted"/>
<dbReference type="Proteomes" id="UP000321046">
    <property type="component" value="Unassembled WGS sequence"/>
</dbReference>
<dbReference type="EMBL" id="VOSL01000043">
    <property type="protein sequence ID" value="TXD36886.1"/>
    <property type="molecule type" value="Genomic_DNA"/>
</dbReference>
<dbReference type="OrthoDB" id="5511831at2"/>
<reference evidence="2 3" key="1">
    <citation type="submission" date="2019-08" db="EMBL/GenBank/DDBJ databases">
        <title>Bradymonadales sp. TMQ2.</title>
        <authorList>
            <person name="Liang Q."/>
        </authorList>
    </citation>
    <scope>NUCLEOTIDE SEQUENCE [LARGE SCALE GENOMIC DNA]</scope>
    <source>
        <strain evidence="2 3">TMQ2</strain>
    </source>
</reference>
<organism evidence="2 3">
    <name type="scientific">Lujinxingia vulgaris</name>
    <dbReference type="NCBI Taxonomy" id="2600176"/>
    <lineage>
        <taxon>Bacteria</taxon>
        <taxon>Deltaproteobacteria</taxon>
        <taxon>Bradymonadales</taxon>
        <taxon>Lujinxingiaceae</taxon>
        <taxon>Lujinxingia</taxon>
    </lineage>
</organism>
<name>A0A5C6XB14_9DELT</name>
<evidence type="ECO:0008006" key="4">
    <source>
        <dbReference type="Google" id="ProtNLM"/>
    </source>
</evidence>
<protein>
    <recommendedName>
        <fullName evidence="4">TonB C-terminal domain-containing protein</fullName>
    </recommendedName>
</protein>
<evidence type="ECO:0000313" key="2">
    <source>
        <dbReference type="EMBL" id="TXD36886.1"/>
    </source>
</evidence>
<dbReference type="AlphaFoldDB" id="A0A5C6XB14"/>
<dbReference type="RefSeq" id="WP_146974199.1">
    <property type="nucleotide sequence ID" value="NZ_VOSL01000043.1"/>
</dbReference>
<comment type="caution">
    <text evidence="2">The sequence shown here is derived from an EMBL/GenBank/DDBJ whole genome shotgun (WGS) entry which is preliminary data.</text>
</comment>
<evidence type="ECO:0000256" key="1">
    <source>
        <dbReference type="SAM" id="MobiDB-lite"/>
    </source>
</evidence>
<feature type="compositionally biased region" description="Basic and acidic residues" evidence="1">
    <location>
        <begin position="46"/>
        <end position="66"/>
    </location>
</feature>